<accession>A0A6I3SVM3</accession>
<evidence type="ECO:0000313" key="2">
    <source>
        <dbReference type="Proteomes" id="UP000430634"/>
    </source>
</evidence>
<dbReference type="Pfam" id="PF11876">
    <property type="entry name" value="TsiV"/>
    <property type="match status" value="1"/>
</dbReference>
<dbReference type="OrthoDB" id="8986326at2"/>
<dbReference type="Proteomes" id="UP000430634">
    <property type="component" value="Unassembled WGS sequence"/>
</dbReference>
<protein>
    <submittedName>
        <fullName evidence="1">DUF3396 domain-containing protein</fullName>
    </submittedName>
</protein>
<dbReference type="InterPro" id="IPR021815">
    <property type="entry name" value="TsiV"/>
</dbReference>
<comment type="caution">
    <text evidence="1">The sequence shown here is derived from an EMBL/GenBank/DDBJ whole genome shotgun (WGS) entry which is preliminary data.</text>
</comment>
<dbReference type="AlphaFoldDB" id="A0A6I3SVM3"/>
<dbReference type="EMBL" id="WNKZ01000021">
    <property type="protein sequence ID" value="MTV53049.1"/>
    <property type="molecule type" value="Genomic_DNA"/>
</dbReference>
<reference evidence="1 2" key="1">
    <citation type="submission" date="2019-11" db="EMBL/GenBank/DDBJ databases">
        <title>Type strains purchased from KCTC, JCM and DSMZ.</title>
        <authorList>
            <person name="Lu H."/>
        </authorList>
    </citation>
    <scope>NUCLEOTIDE SEQUENCE [LARGE SCALE GENOMIC DNA]</scope>
    <source>
        <strain evidence="1 2">KCTC 52429</strain>
    </source>
</reference>
<proteinExistence type="predicted"/>
<gene>
    <name evidence="1" type="ORF">GM672_09935</name>
</gene>
<sequence length="359" mass="39522">MTDLPFDPVKLMREHPEKMRIPGGLFYPHGPDDYIGAVPALSGVLFFHGGHELAVREAICACFDEYEAVAKAHLTWLWRAEPPVGPNKIAYPKAKPMRELMKQLSANHMVSFAYTSGKQSVDAGDWEFQVYGLQGWRAKMGDWGTSALRFAIPLLSLDDHPTLFQSMFVSFARRLHALHGYGGHALVLSAARSNENEAFEAYLGGMLNGLDAGDLIQAAADAEKGIKTVSWLTAVNYTMVKQLGGLDVLRSELPRDWFALYDYGDGLVVQAGPAPEGAPVESDGKPARLVLPNALFKPLRAPEVGMHTGSVNGEPRFAGWAAQHWLKRLDVEEEELMAYKNKLLGEPKLTPATTLPERL</sequence>
<name>A0A6I3SVM3_9BURK</name>
<dbReference type="RefSeq" id="WP_155470369.1">
    <property type="nucleotide sequence ID" value="NZ_BMKG01000013.1"/>
</dbReference>
<organism evidence="1 2">
    <name type="scientific">Pseudoduganella buxea</name>
    <dbReference type="NCBI Taxonomy" id="1949069"/>
    <lineage>
        <taxon>Bacteria</taxon>
        <taxon>Pseudomonadati</taxon>
        <taxon>Pseudomonadota</taxon>
        <taxon>Betaproteobacteria</taxon>
        <taxon>Burkholderiales</taxon>
        <taxon>Oxalobacteraceae</taxon>
        <taxon>Telluria group</taxon>
        <taxon>Pseudoduganella</taxon>
    </lineage>
</organism>
<evidence type="ECO:0000313" key="1">
    <source>
        <dbReference type="EMBL" id="MTV53049.1"/>
    </source>
</evidence>